<feature type="compositionally biased region" description="Basic residues" evidence="1">
    <location>
        <begin position="629"/>
        <end position="650"/>
    </location>
</feature>
<evidence type="ECO:0000313" key="2">
    <source>
        <dbReference type="EMBL" id="PMD31591.1"/>
    </source>
</evidence>
<dbReference type="OrthoDB" id="3556384at2759"/>
<feature type="region of interest" description="Disordered" evidence="1">
    <location>
        <begin position="587"/>
        <end position="668"/>
    </location>
</feature>
<accession>A0A2J6QZC8</accession>
<feature type="region of interest" description="Disordered" evidence="1">
    <location>
        <begin position="345"/>
        <end position="369"/>
    </location>
</feature>
<sequence length="702" mass="77251">MARGILSRVFRRSSRKEKTIPGYRLDIEIAPLGAFGDAPLWRRVDTAVQIPSNDRNLISLSFAKERGLVKFDDNGNIVDNIIRLQWRRRDLGGPVRLPYECKAEFAIQADLQCEVIFGKHDPHSMLPEYPSPFAGATKENFGQDYGFSKQRTNSWAKTTMIVRNSFSWGSDKSKAKSTKSSSDLKMSPMPRAANNFDHHKPDRPELADNISGSQDVQAGMASSNATYNPPHSATRVGAEFMTEDRNMRSAVETRTKLATIPSNESAELREAVMSSDDRTPKFCGDDLDPRPATTSQKDDSRVALASSFGGSNIAPTNTLAISKTSEIASLKLPEIDRALQQTHLLQSEDNGRSFEPSSSLPRSTSIPRALVPLAPEDEEDGKRGAANDPSAYLNNLPGDCDQTQLLYPVKSARTPKNTGKEASAISNPLRHEGTWASSESNDSGVAFRQHDVRQNSLQSIDMTPIKLPRPANVQFIGRGNQEMNDFQSRTDGLSELRQEKKPTPDTAPGPVELSASQEARNLLVGDESQPLKLSKPLLTELEKRAAGETQTDAVYPTTQNSIRPLAAEQSTISLAKSLSLHDPSVATERPIQGGISTPIGDTNILSGGNMEEAQSTASEVKQHSERSSRSPKSRSKQRTKKRGKAPKIRSWKGDLSQKVDLTPAPGADKYWNYHDELDAYYHIDSDTGSTLWYEDSSDEPEE</sequence>
<proteinExistence type="predicted"/>
<feature type="compositionally biased region" description="Polar residues" evidence="1">
    <location>
        <begin position="599"/>
        <end position="619"/>
    </location>
</feature>
<dbReference type="AlphaFoldDB" id="A0A2J6QZC8"/>
<gene>
    <name evidence="2" type="ORF">L207DRAFT_190078</name>
</gene>
<name>A0A2J6QZC8_HYAVF</name>
<feature type="compositionally biased region" description="Basic and acidic residues" evidence="1">
    <location>
        <begin position="492"/>
        <end position="503"/>
    </location>
</feature>
<dbReference type="EMBL" id="KZ613962">
    <property type="protein sequence ID" value="PMD31591.1"/>
    <property type="molecule type" value="Genomic_DNA"/>
</dbReference>
<reference evidence="2 3" key="1">
    <citation type="submission" date="2016-04" db="EMBL/GenBank/DDBJ databases">
        <title>A degradative enzymes factory behind the ericoid mycorrhizal symbiosis.</title>
        <authorList>
            <consortium name="DOE Joint Genome Institute"/>
            <person name="Martino E."/>
            <person name="Morin E."/>
            <person name="Grelet G."/>
            <person name="Kuo A."/>
            <person name="Kohler A."/>
            <person name="Daghino S."/>
            <person name="Barry K."/>
            <person name="Choi C."/>
            <person name="Cichocki N."/>
            <person name="Clum A."/>
            <person name="Copeland A."/>
            <person name="Hainaut M."/>
            <person name="Haridas S."/>
            <person name="Labutti K."/>
            <person name="Lindquist E."/>
            <person name="Lipzen A."/>
            <person name="Khouja H.-R."/>
            <person name="Murat C."/>
            <person name="Ohm R."/>
            <person name="Olson A."/>
            <person name="Spatafora J."/>
            <person name="Veneault-Fourrey C."/>
            <person name="Henrissat B."/>
            <person name="Grigoriev I."/>
            <person name="Martin F."/>
            <person name="Perotto S."/>
        </authorList>
    </citation>
    <scope>NUCLEOTIDE SEQUENCE [LARGE SCALE GENOMIC DNA]</scope>
    <source>
        <strain evidence="2 3">F</strain>
    </source>
</reference>
<feature type="region of interest" description="Disordered" evidence="1">
    <location>
        <begin position="169"/>
        <end position="189"/>
    </location>
</feature>
<feature type="region of interest" description="Disordered" evidence="1">
    <location>
        <begin position="262"/>
        <end position="301"/>
    </location>
</feature>
<feature type="compositionally biased region" description="Basic and acidic residues" evidence="1">
    <location>
        <begin position="266"/>
        <end position="289"/>
    </location>
</feature>
<keyword evidence="3" id="KW-1185">Reference proteome</keyword>
<protein>
    <submittedName>
        <fullName evidence="2">Uncharacterized protein</fullName>
    </submittedName>
</protein>
<organism evidence="2 3">
    <name type="scientific">Hyaloscypha variabilis (strain UAMH 11265 / GT02V1 / F)</name>
    <name type="common">Meliniomyces variabilis</name>
    <dbReference type="NCBI Taxonomy" id="1149755"/>
    <lineage>
        <taxon>Eukaryota</taxon>
        <taxon>Fungi</taxon>
        <taxon>Dikarya</taxon>
        <taxon>Ascomycota</taxon>
        <taxon>Pezizomycotina</taxon>
        <taxon>Leotiomycetes</taxon>
        <taxon>Helotiales</taxon>
        <taxon>Hyaloscyphaceae</taxon>
        <taxon>Hyaloscypha</taxon>
        <taxon>Hyaloscypha variabilis</taxon>
    </lineage>
</organism>
<dbReference type="Proteomes" id="UP000235786">
    <property type="component" value="Unassembled WGS sequence"/>
</dbReference>
<feature type="region of interest" description="Disordered" evidence="1">
    <location>
        <begin position="374"/>
        <end position="393"/>
    </location>
</feature>
<evidence type="ECO:0000256" key="1">
    <source>
        <dbReference type="SAM" id="MobiDB-lite"/>
    </source>
</evidence>
<evidence type="ECO:0000313" key="3">
    <source>
        <dbReference type="Proteomes" id="UP000235786"/>
    </source>
</evidence>
<feature type="compositionally biased region" description="Polar residues" evidence="1">
    <location>
        <begin position="355"/>
        <end position="366"/>
    </location>
</feature>
<feature type="region of interest" description="Disordered" evidence="1">
    <location>
        <begin position="492"/>
        <end position="513"/>
    </location>
</feature>